<evidence type="ECO:0000313" key="2">
    <source>
        <dbReference type="Proteomes" id="UP000663942"/>
    </source>
</evidence>
<keyword evidence="2" id="KW-1185">Reference proteome</keyword>
<dbReference type="EMBL" id="CP062006">
    <property type="protein sequence ID" value="QTC89435.1"/>
    <property type="molecule type" value="Genomic_DNA"/>
</dbReference>
<gene>
    <name evidence="1" type="ORF">IFE19_03340</name>
</gene>
<evidence type="ECO:0000313" key="1">
    <source>
        <dbReference type="EMBL" id="QTC89435.1"/>
    </source>
</evidence>
<sequence length="143" mass="16010">MRTADVAEKMGMRPRTYELFEAGKGKVHHERIHRFARVTDSDPYAIFTAMAFGSPEFALRAADNKLVEILVVALHALDEDMGDGISELDGRTIINTVTRAFKELALQAVRRDEAANAWLKQRLEKLIPPDLADDESTTEDEAP</sequence>
<proteinExistence type="predicted"/>
<accession>A0ABX7SRL4</accession>
<dbReference type="Proteomes" id="UP000663942">
    <property type="component" value="Chromosome"/>
</dbReference>
<name>A0ABX7SRL4_9CAUL</name>
<reference evidence="1 2" key="1">
    <citation type="submission" date="2020-09" db="EMBL/GenBank/DDBJ databases">
        <title>Brevundimonas sp. LVF1 isolated from an oligotrophic pond in Goettingen, Germany.</title>
        <authorList>
            <person name="Friedrich I."/>
            <person name="Klassen A."/>
            <person name="Neubauer H."/>
            <person name="Schneider D."/>
            <person name="Hertel R."/>
            <person name="Daniel R."/>
        </authorList>
    </citation>
    <scope>NUCLEOTIDE SEQUENCE [LARGE SCALE GENOMIC DNA]</scope>
    <source>
        <strain evidence="1 2">LVF1</strain>
    </source>
</reference>
<protein>
    <submittedName>
        <fullName evidence="1">XRE family transcriptional regulator</fullName>
    </submittedName>
</protein>
<organism evidence="1 2">
    <name type="scientific">Brevundimonas pondensis</name>
    <dbReference type="NCBI Taxonomy" id="2774189"/>
    <lineage>
        <taxon>Bacteria</taxon>
        <taxon>Pseudomonadati</taxon>
        <taxon>Pseudomonadota</taxon>
        <taxon>Alphaproteobacteria</taxon>
        <taxon>Caulobacterales</taxon>
        <taxon>Caulobacteraceae</taxon>
        <taxon>Brevundimonas</taxon>
    </lineage>
</organism>